<comment type="caution">
    <text evidence="1">The sequence shown here is derived from an EMBL/GenBank/DDBJ whole genome shotgun (WGS) entry which is preliminary data.</text>
</comment>
<reference evidence="2" key="1">
    <citation type="journal article" date="2019" name="Int. J. Syst. Evol. Microbiol.">
        <title>The Global Catalogue of Microorganisms (GCM) 10K type strain sequencing project: providing services to taxonomists for standard genome sequencing and annotation.</title>
        <authorList>
            <consortium name="The Broad Institute Genomics Platform"/>
            <consortium name="The Broad Institute Genome Sequencing Center for Infectious Disease"/>
            <person name="Wu L."/>
            <person name="Ma J."/>
        </authorList>
    </citation>
    <scope>NUCLEOTIDE SEQUENCE [LARGE SCALE GENOMIC DNA]</scope>
    <source>
        <strain evidence="2">NBRC 104970</strain>
    </source>
</reference>
<evidence type="ECO:0000313" key="1">
    <source>
        <dbReference type="EMBL" id="GLS06303.1"/>
    </source>
</evidence>
<protein>
    <recommendedName>
        <fullName evidence="3">Membrane-anchored protein</fullName>
    </recommendedName>
</protein>
<name>A0ABQ6C2C8_9NEIS</name>
<evidence type="ECO:0000313" key="2">
    <source>
        <dbReference type="Proteomes" id="UP001156836"/>
    </source>
</evidence>
<sequence length="191" mass="20587">MNANRIWVALGVALTLAVPAALVTRHERLLASGKPVLLALRPVDPRSLMQGDYMALDYDVTQAVTRTVNAEPAPLGLLRQGETLYAFLAVDAQGVGRVVRIGTAPSMARPGELALRLRWQQSSPIWFMRWAGGNAVLPSHSYFFAEGEGGYYAKARYAIWRVGDDGDALLEALADEHGRRMDGVAAPAGSG</sequence>
<dbReference type="InterPro" id="IPR025833">
    <property type="entry name" value="GDYXXLXY"/>
</dbReference>
<evidence type="ECO:0008006" key="3">
    <source>
        <dbReference type="Google" id="ProtNLM"/>
    </source>
</evidence>
<dbReference type="Proteomes" id="UP001156836">
    <property type="component" value="Unassembled WGS sequence"/>
</dbReference>
<dbReference type="Pfam" id="PF14345">
    <property type="entry name" value="GDYXXLXY"/>
    <property type="match status" value="1"/>
</dbReference>
<dbReference type="EMBL" id="BSOZ01000129">
    <property type="protein sequence ID" value="GLS06303.1"/>
    <property type="molecule type" value="Genomic_DNA"/>
</dbReference>
<keyword evidence="2" id="KW-1185">Reference proteome</keyword>
<gene>
    <name evidence="1" type="ORF">GCM10007860_34810</name>
</gene>
<proteinExistence type="predicted"/>
<dbReference type="RefSeq" id="WP_018749310.1">
    <property type="nucleotide sequence ID" value="NZ_BSOZ01000129.1"/>
</dbReference>
<accession>A0ABQ6C2C8</accession>
<organism evidence="1 2">
    <name type="scientific">Chitiniphilus shinanonensis</name>
    <dbReference type="NCBI Taxonomy" id="553088"/>
    <lineage>
        <taxon>Bacteria</taxon>
        <taxon>Pseudomonadati</taxon>
        <taxon>Pseudomonadota</taxon>
        <taxon>Betaproteobacteria</taxon>
        <taxon>Neisseriales</taxon>
        <taxon>Chitinibacteraceae</taxon>
        <taxon>Chitiniphilus</taxon>
    </lineage>
</organism>